<evidence type="ECO:0000256" key="2">
    <source>
        <dbReference type="ARBA" id="ARBA00008854"/>
    </source>
</evidence>
<organism evidence="6 7">
    <name type="scientific">Pseudochelatococcus lubricantis</name>
    <dbReference type="NCBI Taxonomy" id="1538102"/>
    <lineage>
        <taxon>Bacteria</taxon>
        <taxon>Pseudomonadati</taxon>
        <taxon>Pseudomonadota</taxon>
        <taxon>Alphaproteobacteria</taxon>
        <taxon>Hyphomicrobiales</taxon>
        <taxon>Chelatococcaceae</taxon>
        <taxon>Pseudochelatococcus</taxon>
    </lineage>
</organism>
<evidence type="ECO:0000256" key="1">
    <source>
        <dbReference type="ARBA" id="ARBA00004167"/>
    </source>
</evidence>
<dbReference type="PANTHER" id="PTHR34478">
    <property type="entry name" value="PROTEIN LEMA"/>
    <property type="match status" value="1"/>
</dbReference>
<reference evidence="6 7" key="1">
    <citation type="submission" date="2020-03" db="EMBL/GenBank/DDBJ databases">
        <title>Genomic Encyclopedia of Type Strains, Phase IV (KMG-IV): sequencing the most valuable type-strain genomes for metagenomic binning, comparative biology and taxonomic classification.</title>
        <authorList>
            <person name="Goeker M."/>
        </authorList>
    </citation>
    <scope>NUCLEOTIDE SEQUENCE [LARGE SCALE GENOMIC DNA]</scope>
    <source>
        <strain evidence="6 7">DSM 103870</strain>
    </source>
</reference>
<dbReference type="InterPro" id="IPR007156">
    <property type="entry name" value="MamQ_LemA"/>
</dbReference>
<dbReference type="Pfam" id="PF04011">
    <property type="entry name" value="LemA"/>
    <property type="match status" value="1"/>
</dbReference>
<dbReference type="RefSeq" id="WP_166948018.1">
    <property type="nucleotide sequence ID" value="NZ_JAASQI010000001.1"/>
</dbReference>
<dbReference type="Proteomes" id="UP001429580">
    <property type="component" value="Unassembled WGS sequence"/>
</dbReference>
<keyword evidence="5" id="KW-0472">Membrane</keyword>
<keyword evidence="7" id="KW-1185">Reference proteome</keyword>
<evidence type="ECO:0000313" key="7">
    <source>
        <dbReference type="Proteomes" id="UP001429580"/>
    </source>
</evidence>
<name>A0ABX0UXA5_9HYPH</name>
<accession>A0ABX0UXA5</accession>
<dbReference type="SUPFAM" id="SSF140478">
    <property type="entry name" value="LemA-like"/>
    <property type="match status" value="1"/>
</dbReference>
<sequence>MGAPSRSRVFVVVGVILVLALAFVGARFMNVPQVQSRATSAWGEVERQFKLRAYLTQDVIDAVRAVNPAQLDLIAALENKRQQVINYAADARTPYSADLFRAFMTTQDALSVELGKVLDMMQLYPERRAQPPVSTVLGRLAQSESRIVVARSDYARAAEAYNRLVTKVPTRWLAGLVEPAARPMITSFDPAALPKT</sequence>
<evidence type="ECO:0000313" key="6">
    <source>
        <dbReference type="EMBL" id="NIJ56490.1"/>
    </source>
</evidence>
<comment type="caution">
    <text evidence="6">The sequence shown here is derived from an EMBL/GenBank/DDBJ whole genome shotgun (WGS) entry which is preliminary data.</text>
</comment>
<dbReference type="PANTHER" id="PTHR34478:SF2">
    <property type="entry name" value="MEMBRANE PROTEIN"/>
    <property type="match status" value="1"/>
</dbReference>
<dbReference type="InterPro" id="IPR023353">
    <property type="entry name" value="LemA-like_dom_sf"/>
</dbReference>
<keyword evidence="4" id="KW-1133">Transmembrane helix</keyword>
<evidence type="ECO:0000256" key="4">
    <source>
        <dbReference type="ARBA" id="ARBA00022989"/>
    </source>
</evidence>
<keyword evidence="3" id="KW-0812">Transmembrane</keyword>
<dbReference type="EMBL" id="JAASQI010000001">
    <property type="protein sequence ID" value="NIJ56490.1"/>
    <property type="molecule type" value="Genomic_DNA"/>
</dbReference>
<comment type="subcellular location">
    <subcellularLocation>
        <location evidence="1">Membrane</location>
        <topology evidence="1">Single-pass membrane protein</topology>
    </subcellularLocation>
</comment>
<proteinExistence type="inferred from homology"/>
<evidence type="ECO:0000256" key="3">
    <source>
        <dbReference type="ARBA" id="ARBA00022692"/>
    </source>
</evidence>
<gene>
    <name evidence="6" type="ORF">FHS82_000303</name>
</gene>
<dbReference type="Gene3D" id="1.20.1440.20">
    <property type="entry name" value="LemA-like domain"/>
    <property type="match status" value="1"/>
</dbReference>
<comment type="similarity">
    <text evidence="2">Belongs to the LemA family.</text>
</comment>
<evidence type="ECO:0000256" key="5">
    <source>
        <dbReference type="ARBA" id="ARBA00023136"/>
    </source>
</evidence>
<protein>
    <submittedName>
        <fullName evidence="6">LemA protein</fullName>
    </submittedName>
</protein>